<accession>A0ABS7G6P2</accession>
<dbReference type="InterPro" id="IPR001242">
    <property type="entry name" value="Condensation_dom"/>
</dbReference>
<keyword evidence="2" id="KW-0596">Phosphopantetheine</keyword>
<dbReference type="InterPro" id="IPR010071">
    <property type="entry name" value="AA_adenyl_dom"/>
</dbReference>
<feature type="domain" description="Carrier" evidence="4">
    <location>
        <begin position="960"/>
        <end position="1035"/>
    </location>
</feature>
<dbReference type="InterPro" id="IPR036736">
    <property type="entry name" value="ACP-like_sf"/>
</dbReference>
<evidence type="ECO:0000259" key="4">
    <source>
        <dbReference type="PROSITE" id="PS50075"/>
    </source>
</evidence>
<protein>
    <submittedName>
        <fullName evidence="5">Amino acid adenylation domain-containing protein</fullName>
    </submittedName>
</protein>
<evidence type="ECO:0000256" key="1">
    <source>
        <dbReference type="ARBA" id="ARBA00001957"/>
    </source>
</evidence>
<gene>
    <name evidence="5" type="ORF">K1Y79_03155</name>
</gene>
<dbReference type="Pfam" id="PF00550">
    <property type="entry name" value="PP-binding"/>
    <property type="match status" value="1"/>
</dbReference>
<dbReference type="SUPFAM" id="SSF52777">
    <property type="entry name" value="CoA-dependent acyltransferases"/>
    <property type="match status" value="2"/>
</dbReference>
<name>A0ABS7G6P2_9BACT</name>
<evidence type="ECO:0000256" key="3">
    <source>
        <dbReference type="ARBA" id="ARBA00022553"/>
    </source>
</evidence>
<dbReference type="InterPro" id="IPR006162">
    <property type="entry name" value="Ppantetheine_attach_site"/>
</dbReference>
<dbReference type="Proteomes" id="UP000812961">
    <property type="component" value="Unassembled WGS sequence"/>
</dbReference>
<keyword evidence="6" id="KW-1185">Reference proteome</keyword>
<dbReference type="EMBL" id="JAICCF010000001">
    <property type="protein sequence ID" value="MBW8683320.1"/>
    <property type="molecule type" value="Genomic_DNA"/>
</dbReference>
<dbReference type="InterPro" id="IPR000873">
    <property type="entry name" value="AMP-dep_synth/lig_dom"/>
</dbReference>
<evidence type="ECO:0000313" key="5">
    <source>
        <dbReference type="EMBL" id="MBW8683320.1"/>
    </source>
</evidence>
<dbReference type="Gene3D" id="3.30.300.30">
    <property type="match status" value="1"/>
</dbReference>
<proteinExistence type="predicted"/>
<dbReference type="InterPro" id="IPR045851">
    <property type="entry name" value="AMP-bd_C_sf"/>
</dbReference>
<dbReference type="PANTHER" id="PTHR45527:SF1">
    <property type="entry name" value="FATTY ACID SYNTHASE"/>
    <property type="match status" value="1"/>
</dbReference>
<dbReference type="InterPro" id="IPR009081">
    <property type="entry name" value="PP-bd_ACP"/>
</dbReference>
<dbReference type="Gene3D" id="3.30.559.10">
    <property type="entry name" value="Chloramphenicol acetyltransferase-like domain"/>
    <property type="match status" value="1"/>
</dbReference>
<dbReference type="CDD" id="cd05930">
    <property type="entry name" value="A_NRPS"/>
    <property type="match status" value="1"/>
</dbReference>
<evidence type="ECO:0000313" key="6">
    <source>
        <dbReference type="Proteomes" id="UP000812961"/>
    </source>
</evidence>
<dbReference type="NCBIfam" id="TIGR01733">
    <property type="entry name" value="AA-adenyl-dom"/>
    <property type="match status" value="1"/>
</dbReference>
<dbReference type="PANTHER" id="PTHR45527">
    <property type="entry name" value="NONRIBOSOMAL PEPTIDE SYNTHETASE"/>
    <property type="match status" value="1"/>
</dbReference>
<dbReference type="InterPro" id="IPR029058">
    <property type="entry name" value="AB_hydrolase_fold"/>
</dbReference>
<dbReference type="SUPFAM" id="SSF56801">
    <property type="entry name" value="Acetyl-CoA synthetase-like"/>
    <property type="match status" value="1"/>
</dbReference>
<dbReference type="PROSITE" id="PS00012">
    <property type="entry name" value="PHOSPHOPANTETHEINE"/>
    <property type="match status" value="1"/>
</dbReference>
<reference evidence="5 6" key="1">
    <citation type="submission" date="2021-08" db="EMBL/GenBank/DDBJ databases">
        <title>The genome sequence of Chitinophaga sp. B61.</title>
        <authorList>
            <person name="Zhang X."/>
        </authorList>
    </citation>
    <scope>NUCLEOTIDE SEQUENCE [LARGE SCALE GENOMIC DNA]</scope>
    <source>
        <strain evidence="5 6">B61</strain>
    </source>
</reference>
<comment type="cofactor">
    <cofactor evidence="1">
        <name>pantetheine 4'-phosphate</name>
        <dbReference type="ChEBI" id="CHEBI:47942"/>
    </cofactor>
</comment>
<dbReference type="InterPro" id="IPR020845">
    <property type="entry name" value="AMP-binding_CS"/>
</dbReference>
<dbReference type="Gene3D" id="3.30.559.30">
    <property type="entry name" value="Nonribosomal peptide synthetase, condensation domain"/>
    <property type="match status" value="1"/>
</dbReference>
<keyword evidence="3" id="KW-0597">Phosphoprotein</keyword>
<dbReference type="RefSeq" id="WP_220248541.1">
    <property type="nucleotide sequence ID" value="NZ_JAICCF010000001.1"/>
</dbReference>
<evidence type="ECO:0000256" key="2">
    <source>
        <dbReference type="ARBA" id="ARBA00022450"/>
    </source>
</evidence>
<dbReference type="PROSITE" id="PS50075">
    <property type="entry name" value="CARRIER"/>
    <property type="match status" value="1"/>
</dbReference>
<dbReference type="InterPro" id="IPR025110">
    <property type="entry name" value="AMP-bd_C"/>
</dbReference>
<dbReference type="InterPro" id="IPR023213">
    <property type="entry name" value="CAT-like_dom_sf"/>
</dbReference>
<sequence length="1045" mass="116234">MKMCQPSLTQELIWLDQLISNNPSKYNIGGYVILRGSLSQELFEQALKTVLGMQEIYSAIFTAKGKELSWHTSDAATGFKLQVVDFSETENAPALAREWMEEDFSIPFQITGNNDHLFRITLLKITADTHYCYAKIHHIIADGWSFKLLLNQLGTAYDELSAGKMPAVRQYRYSDYVADDAAYQQSEAAADDKQFWLDEYATQPGELFKANVPNTQDSAPAGTATLFVLADLKKQLQTIAENHKSSVFQVIMGLLLAYLARTRQQTHIAVALPVLNRSKKVYKQTAGVFMNLICPVFDIDVQGRLPELLNEIRTKMYACLKHQRYQYGNLVKDLQTSHAGKPVYQLRVSYEDFDFNTAFGGLTASTTALSNHYEVEPLSIYIRDYNDQGFDVRFIYNKAYFNEEMINAMSAALMELISAVPHLAGTPVKEWPVISEEEKARILSFAKGETRSWPQDTFVSMWRQVADSLPGNIAVTAGKDQFTYRDIDLQVRAIANVLLNSHSFKCGDTIGLLLPRSADMVTGMLGCMTAGAVYMPIDPEEPADRIHTFLKNGACTKLIVSGDLAKDFQSGDIEVIRLEQIDVNNDNVVLPATVDILPESPCYVIHTSGSTGVPKAVAVSHHSFMNYVCHFQQYFGLTSEDVVLQHAAVSFDIAMEEIFPILGVGGRLCILDDRKNIRKIIETIEQERVSVISSTPLVLKELNDQLADTSLRLVISGGDILRPAYIDRFLSKDIPVYNTYGPTECTICATYHKAERNEASIAIGKPIANCNVYVLDKDGELQPVGVEGEICVGGSGVAIGYKNDKNLSLEKFIDHKLAPQGKLYRTGDIGKYSADGLLHYTGRHDIQLKVRGIRIEPREIERSIMECPGIRSAVVIAAQDPGYGTIPVAFVIFDNTGTADIQLPALRALLRSRLPEYMLPSRIIPVADIPLNAQGKPDQTALLKLMQTAAPDTKERPLKMPANHTEQVLMDIWISILDTTAISVTDNFFDLGGHSLKAAALVSEIYDRFDVDISIGEIFAAPTIRQLGDLISQQEDNQFEYVELC</sequence>
<dbReference type="Gene3D" id="3.40.50.980">
    <property type="match status" value="2"/>
</dbReference>
<dbReference type="PROSITE" id="PS00455">
    <property type="entry name" value="AMP_BINDING"/>
    <property type="match status" value="1"/>
</dbReference>
<organism evidence="5 6">
    <name type="scientific">Chitinophaga rhizophila</name>
    <dbReference type="NCBI Taxonomy" id="2866212"/>
    <lineage>
        <taxon>Bacteria</taxon>
        <taxon>Pseudomonadati</taxon>
        <taxon>Bacteroidota</taxon>
        <taxon>Chitinophagia</taxon>
        <taxon>Chitinophagales</taxon>
        <taxon>Chitinophagaceae</taxon>
        <taxon>Chitinophaga</taxon>
    </lineage>
</organism>
<dbReference type="Gene3D" id="3.40.50.1820">
    <property type="entry name" value="alpha/beta hydrolase"/>
    <property type="match status" value="1"/>
</dbReference>
<dbReference type="Pfam" id="PF13193">
    <property type="entry name" value="AMP-binding_C"/>
    <property type="match status" value="1"/>
</dbReference>
<dbReference type="Pfam" id="PF00501">
    <property type="entry name" value="AMP-binding"/>
    <property type="match status" value="1"/>
</dbReference>
<comment type="caution">
    <text evidence="5">The sequence shown here is derived from an EMBL/GenBank/DDBJ whole genome shotgun (WGS) entry which is preliminary data.</text>
</comment>
<dbReference type="SUPFAM" id="SSF47336">
    <property type="entry name" value="ACP-like"/>
    <property type="match status" value="1"/>
</dbReference>
<dbReference type="Gene3D" id="2.30.38.10">
    <property type="entry name" value="Luciferase, Domain 3"/>
    <property type="match status" value="1"/>
</dbReference>
<dbReference type="Pfam" id="PF00668">
    <property type="entry name" value="Condensation"/>
    <property type="match status" value="1"/>
</dbReference>